<evidence type="ECO:0008006" key="3">
    <source>
        <dbReference type="Google" id="ProtNLM"/>
    </source>
</evidence>
<name>A0A5E5PBS2_9BURK</name>
<gene>
    <name evidence="1" type="ORF">PAP18089_05083</name>
</gene>
<evidence type="ECO:0000313" key="2">
    <source>
        <dbReference type="Proteomes" id="UP000364291"/>
    </source>
</evidence>
<sequence>MQAGADNAGIGITQHGERYLLKTDPKVCLAEFVGAALCRASEVPCADPTIVNYRGRSVFGSRLESGVELPESELDLIEQVKKCQNATIFSAVLAIDIALGNNDRHWHNWLPQRQLNGDVFLRAVDFSRAWPTYHPPRSFESLRNENTEQAWRQWSALGVVYDHKSASDACEIIKTLSGDWLANLFEQLPVEWMVSAGGPELCDWWAKYWTARVDDSLAFLQSGAWT</sequence>
<reference evidence="1 2" key="1">
    <citation type="submission" date="2019-08" db="EMBL/GenBank/DDBJ databases">
        <authorList>
            <person name="Peeters C."/>
        </authorList>
    </citation>
    <scope>NUCLEOTIDE SEQUENCE [LARGE SCALE GENOMIC DNA]</scope>
    <source>
        <strain evidence="1 2">LMG 18089</strain>
    </source>
</reference>
<dbReference type="AlphaFoldDB" id="A0A5E5PBS2"/>
<dbReference type="EMBL" id="CABPSX010000015">
    <property type="protein sequence ID" value="VVG74071.1"/>
    <property type="molecule type" value="Genomic_DNA"/>
</dbReference>
<evidence type="ECO:0000313" key="1">
    <source>
        <dbReference type="EMBL" id="VVG74071.1"/>
    </source>
</evidence>
<accession>A0A5E5PBS2</accession>
<dbReference type="Proteomes" id="UP000364291">
    <property type="component" value="Unassembled WGS sequence"/>
</dbReference>
<proteinExistence type="predicted"/>
<organism evidence="1 2">
    <name type="scientific">Pandoraea apista</name>
    <dbReference type="NCBI Taxonomy" id="93218"/>
    <lineage>
        <taxon>Bacteria</taxon>
        <taxon>Pseudomonadati</taxon>
        <taxon>Pseudomonadota</taxon>
        <taxon>Betaproteobacteria</taxon>
        <taxon>Burkholderiales</taxon>
        <taxon>Burkholderiaceae</taxon>
        <taxon>Pandoraea</taxon>
    </lineage>
</organism>
<protein>
    <recommendedName>
        <fullName evidence="3">HipA-like C-terminal domain-containing protein</fullName>
    </recommendedName>
</protein>